<dbReference type="KEGG" id="pspw:BJG93_27770"/>
<dbReference type="GO" id="GO:0004754">
    <property type="term" value="F:saccharopine dehydrogenase (NAD+, L-lysine-forming) activity"/>
    <property type="evidence" value="ECO:0007669"/>
    <property type="project" value="InterPro"/>
</dbReference>
<feature type="active site" description="Proton donor" evidence="4">
    <location>
        <position position="93"/>
    </location>
</feature>
<evidence type="ECO:0000256" key="1">
    <source>
        <dbReference type="ARBA" id="ARBA00005689"/>
    </source>
</evidence>
<dbReference type="STRING" id="754502.BJG93_27770"/>
<comment type="similarity">
    <text evidence="1">Belongs to the AlaDH/PNT family.</text>
</comment>
<evidence type="ECO:0000256" key="3">
    <source>
        <dbReference type="ARBA" id="ARBA00023027"/>
    </source>
</evidence>
<dbReference type="PANTHER" id="PTHR11133">
    <property type="entry name" value="SACCHAROPINE DEHYDROGENASE"/>
    <property type="match status" value="1"/>
</dbReference>
<dbReference type="RefSeq" id="WP_082194574.1">
    <property type="nucleotide sequence ID" value="NZ_CP017562.2"/>
</dbReference>
<keyword evidence="2" id="KW-0560">Oxidoreductase</keyword>
<dbReference type="Gene3D" id="3.40.50.720">
    <property type="entry name" value="NAD(P)-binding Rossmann-like Domain"/>
    <property type="match status" value="1"/>
</dbReference>
<evidence type="ECO:0000313" key="7">
    <source>
        <dbReference type="EMBL" id="APA89044.2"/>
    </source>
</evidence>
<reference evidence="7" key="1">
    <citation type="submission" date="2016-09" db="EMBL/GenBank/DDBJ databases">
        <title>The Complete Genome of Burkholderia sprentiae wsm5005.</title>
        <authorList>
            <person name="De Meyer S."/>
            <person name="Wang P."/>
            <person name="Terpolilli J."/>
        </authorList>
    </citation>
    <scope>NUCLEOTIDE SEQUENCE [LARGE SCALE GENOMIC DNA]</scope>
    <source>
        <strain evidence="7">WSM5005</strain>
    </source>
</reference>
<dbReference type="Proteomes" id="UP000179860">
    <property type="component" value="Chromosome 2"/>
</dbReference>
<dbReference type="InterPro" id="IPR036291">
    <property type="entry name" value="NAD(P)-bd_dom_sf"/>
</dbReference>
<protein>
    <submittedName>
        <fullName evidence="7">Saccharopine dehydrogenase</fullName>
    </submittedName>
</protein>
<keyword evidence="8" id="KW-1185">Reference proteome</keyword>
<dbReference type="PANTHER" id="PTHR11133:SF23">
    <property type="entry name" value="SACCHAROPINE DEHYDROGENASE [NAD(+), L-LYSINE-FORMING]"/>
    <property type="match status" value="1"/>
</dbReference>
<evidence type="ECO:0000313" key="8">
    <source>
        <dbReference type="Proteomes" id="UP000179860"/>
    </source>
</evidence>
<dbReference type="OrthoDB" id="502334at2"/>
<dbReference type="InterPro" id="IPR051168">
    <property type="entry name" value="AASS"/>
</dbReference>
<feature type="active site" description="Proton acceptor" evidence="4">
    <location>
        <position position="75"/>
    </location>
</feature>
<name>A0A1I9YS75_9BURK</name>
<dbReference type="Pfam" id="PF05222">
    <property type="entry name" value="AlaDh_PNT_N"/>
    <property type="match status" value="1"/>
</dbReference>
<feature type="domain" description="Alanine dehydrogenase/pyridine nucleotide transhydrogenase N-terminal" evidence="6">
    <location>
        <begin position="5"/>
        <end position="135"/>
    </location>
</feature>
<reference evidence="7" key="2">
    <citation type="submission" date="2021-06" db="EMBL/GenBank/DDBJ databases">
        <authorList>
            <person name="Rogers T.H."/>
            <person name="Ramsay J.P."/>
            <person name="Wang P."/>
            <person name="Terpolilli J."/>
        </authorList>
    </citation>
    <scope>NUCLEOTIDE SEQUENCE [LARGE SCALE GENOMIC DNA]</scope>
    <source>
        <strain evidence="7">WSM5005</strain>
    </source>
</reference>
<dbReference type="SUPFAM" id="SSF51735">
    <property type="entry name" value="NAD(P)-binding Rossmann-fold domains"/>
    <property type="match status" value="1"/>
</dbReference>
<dbReference type="InterPro" id="IPR027281">
    <property type="entry name" value="Lys1"/>
</dbReference>
<dbReference type="SMART" id="SM01003">
    <property type="entry name" value="AlaDh_PNT_N"/>
    <property type="match status" value="1"/>
</dbReference>
<sequence>MNHIWLRCESKRFERRTPLVPAHAAMLAKKGIVVTVEHSPMRCFPDEQYEKVGCEIVKSHSWKNAPSDAYILGLKELSEDVNEVRHTHIYFGHVFKQQTAAVEVLDRFRRGGGTLLDLEYLRDFRGLELVSRGVSFWAGVCGAAVTLELMERKMSDAAEVSLEKTFHSSFEELVEFLKRKIEKVRNARILIAGARGVTGSGVRYLLETVGLGHECWGRAETASDLRHELLDFDILFNCIRSDETTTILLHPKMLEKPHRLSMIGDVSCDAASPYNPLRIYRESTDFSKPVQTCGSGENAVDVVALDNVASLLPVDASSAISRELFPFLCELVISGGYSIDSAWGTAYLNFAASLARTQNANQKQKRDCDC</sequence>
<dbReference type="PIRSF" id="PIRSF018250">
    <property type="entry name" value="Saccharopine_DH_Lys"/>
    <property type="match status" value="1"/>
</dbReference>
<organism evidence="7 8">
    <name type="scientific">Paraburkholderia sprentiae WSM5005</name>
    <dbReference type="NCBI Taxonomy" id="754502"/>
    <lineage>
        <taxon>Bacteria</taxon>
        <taxon>Pseudomonadati</taxon>
        <taxon>Pseudomonadota</taxon>
        <taxon>Betaproteobacteria</taxon>
        <taxon>Burkholderiales</taxon>
        <taxon>Burkholderiaceae</taxon>
        <taxon>Paraburkholderia</taxon>
    </lineage>
</organism>
<dbReference type="InterPro" id="IPR007886">
    <property type="entry name" value="AlaDH/PNT_N"/>
</dbReference>
<evidence type="ECO:0000256" key="5">
    <source>
        <dbReference type="PIRSR" id="PIRSR018250-3"/>
    </source>
</evidence>
<evidence type="ECO:0000259" key="6">
    <source>
        <dbReference type="SMART" id="SM01003"/>
    </source>
</evidence>
<dbReference type="GO" id="GO:0019878">
    <property type="term" value="P:lysine biosynthetic process via aminoadipic acid"/>
    <property type="evidence" value="ECO:0007669"/>
    <property type="project" value="TreeGrafter"/>
</dbReference>
<feature type="binding site" evidence="5">
    <location>
        <position position="221"/>
    </location>
    <ligand>
        <name>NAD(+)</name>
        <dbReference type="ChEBI" id="CHEBI:57540"/>
    </ligand>
</feature>
<evidence type="ECO:0000256" key="2">
    <source>
        <dbReference type="ARBA" id="ARBA00023002"/>
    </source>
</evidence>
<accession>A0A1I9YS75</accession>
<dbReference type="SUPFAM" id="SSF52283">
    <property type="entry name" value="Formate/glycerate dehydrogenase catalytic domain-like"/>
    <property type="match status" value="1"/>
</dbReference>
<dbReference type="EMBL" id="CP017562">
    <property type="protein sequence ID" value="APA89044.2"/>
    <property type="molecule type" value="Genomic_DNA"/>
</dbReference>
<gene>
    <name evidence="7" type="ORF">BJG93_27770</name>
</gene>
<dbReference type="CDD" id="cd12188">
    <property type="entry name" value="SDH"/>
    <property type="match status" value="1"/>
</dbReference>
<proteinExistence type="inferred from homology"/>
<dbReference type="GO" id="GO:0005737">
    <property type="term" value="C:cytoplasm"/>
    <property type="evidence" value="ECO:0007669"/>
    <property type="project" value="TreeGrafter"/>
</dbReference>
<dbReference type="AlphaFoldDB" id="A0A1I9YS75"/>
<feature type="binding site" evidence="5">
    <location>
        <position position="266"/>
    </location>
    <ligand>
        <name>NAD(+)</name>
        <dbReference type="ChEBI" id="CHEBI:57540"/>
    </ligand>
</feature>
<keyword evidence="3 5" id="KW-0520">NAD</keyword>
<evidence type="ECO:0000256" key="4">
    <source>
        <dbReference type="PIRSR" id="PIRSR018250-1"/>
    </source>
</evidence>